<feature type="transmembrane region" description="Helical" evidence="1">
    <location>
        <begin position="171"/>
        <end position="194"/>
    </location>
</feature>
<feature type="transmembrane region" description="Helical" evidence="1">
    <location>
        <begin position="23"/>
        <end position="48"/>
    </location>
</feature>
<proteinExistence type="predicted"/>
<dbReference type="AlphaFoldDB" id="A0A510Y4F7"/>
<dbReference type="OrthoDB" id="2966914at2"/>
<evidence type="ECO:0000313" key="3">
    <source>
        <dbReference type="Proteomes" id="UP000321051"/>
    </source>
</evidence>
<evidence type="ECO:0000256" key="1">
    <source>
        <dbReference type="SAM" id="Phobius"/>
    </source>
</evidence>
<feature type="transmembrane region" description="Helical" evidence="1">
    <location>
        <begin position="60"/>
        <end position="81"/>
    </location>
</feature>
<name>A0A510Y4F7_MARHA</name>
<keyword evidence="1" id="KW-1133">Transmembrane helix</keyword>
<feature type="transmembrane region" description="Helical" evidence="1">
    <location>
        <begin position="102"/>
        <end position="123"/>
    </location>
</feature>
<protein>
    <submittedName>
        <fullName evidence="2">Uncharacterized protein</fullName>
    </submittedName>
</protein>
<gene>
    <name evidence="2" type="ORF">MHA01_11250</name>
</gene>
<feature type="transmembrane region" description="Helical" evidence="1">
    <location>
        <begin position="135"/>
        <end position="159"/>
    </location>
</feature>
<dbReference type="STRING" id="1371.GCA_900166605_02630"/>
<organism evidence="2 3">
    <name type="scientific">Marinococcus halophilus</name>
    <dbReference type="NCBI Taxonomy" id="1371"/>
    <lineage>
        <taxon>Bacteria</taxon>
        <taxon>Bacillati</taxon>
        <taxon>Bacillota</taxon>
        <taxon>Bacilli</taxon>
        <taxon>Bacillales</taxon>
        <taxon>Bacillaceae</taxon>
        <taxon>Marinococcus</taxon>
    </lineage>
</organism>
<accession>A0A510Y4F7</accession>
<dbReference type="RefSeq" id="WP_079476335.1">
    <property type="nucleotide sequence ID" value="NZ_BJUN01000005.1"/>
</dbReference>
<dbReference type="EMBL" id="BJUN01000005">
    <property type="protein sequence ID" value="GEK58220.1"/>
    <property type="molecule type" value="Genomic_DNA"/>
</dbReference>
<keyword evidence="1" id="KW-0812">Transmembrane</keyword>
<keyword evidence="1" id="KW-0472">Membrane</keyword>
<dbReference type="Proteomes" id="UP000321051">
    <property type="component" value="Unassembled WGS sequence"/>
</dbReference>
<keyword evidence="3" id="KW-1185">Reference proteome</keyword>
<comment type="caution">
    <text evidence="2">The sequence shown here is derived from an EMBL/GenBank/DDBJ whole genome shotgun (WGS) entry which is preliminary data.</text>
</comment>
<sequence>MFTSILQLPFQPRKQFAQISNRYSLVLVAVLLLATSIAHTFITNYISLGTNQSPVIPDNLWFLLLLVLLGGAVFFILPLILKGATRIYDHSLSYQKALWVNILAITPTLFLLPFALIGLFLFLTLGHIPSIFSNAYNVLDLLSIIWTFVITVGMVQVAVNTSRPRSLTISFTYLCFTILAIVAATLFLGAFIAAF</sequence>
<evidence type="ECO:0000313" key="2">
    <source>
        <dbReference type="EMBL" id="GEK58220.1"/>
    </source>
</evidence>
<reference evidence="2 3" key="1">
    <citation type="submission" date="2019-07" db="EMBL/GenBank/DDBJ databases">
        <title>Whole genome shotgun sequence of Marinococcus halophilus NBRC 102359.</title>
        <authorList>
            <person name="Hosoyama A."/>
            <person name="Uohara A."/>
            <person name="Ohji S."/>
            <person name="Ichikawa N."/>
        </authorList>
    </citation>
    <scope>NUCLEOTIDE SEQUENCE [LARGE SCALE GENOMIC DNA]</scope>
    <source>
        <strain evidence="2 3">NBRC 102359</strain>
    </source>
</reference>